<sequence length="56" mass="6259">SILPPRFLEEMKMNIKKIIPFVPKIEFSKLGEDGVLIGAAVKVLEPLKKNGLILIE</sequence>
<evidence type="ECO:0008006" key="2">
    <source>
        <dbReference type="Google" id="ProtNLM"/>
    </source>
</evidence>
<gene>
    <name evidence="1" type="ORF">S01H1_77356</name>
</gene>
<organism evidence="1">
    <name type="scientific">marine sediment metagenome</name>
    <dbReference type="NCBI Taxonomy" id="412755"/>
    <lineage>
        <taxon>unclassified sequences</taxon>
        <taxon>metagenomes</taxon>
        <taxon>ecological metagenomes</taxon>
    </lineage>
</organism>
<dbReference type="EMBL" id="BARS01051983">
    <property type="protein sequence ID" value="GAG50472.1"/>
    <property type="molecule type" value="Genomic_DNA"/>
</dbReference>
<proteinExistence type="predicted"/>
<comment type="caution">
    <text evidence="1">The sequence shown here is derived from an EMBL/GenBank/DDBJ whole genome shotgun (WGS) entry which is preliminary data.</text>
</comment>
<feature type="non-terminal residue" evidence="1">
    <location>
        <position position="1"/>
    </location>
</feature>
<reference evidence="1" key="1">
    <citation type="journal article" date="2014" name="Front. Microbiol.">
        <title>High frequency of phylogenetically diverse reductive dehalogenase-homologous genes in deep subseafloor sedimentary metagenomes.</title>
        <authorList>
            <person name="Kawai M."/>
            <person name="Futagami T."/>
            <person name="Toyoda A."/>
            <person name="Takaki Y."/>
            <person name="Nishi S."/>
            <person name="Hori S."/>
            <person name="Arai W."/>
            <person name="Tsubouchi T."/>
            <person name="Morono Y."/>
            <person name="Uchiyama I."/>
            <person name="Ito T."/>
            <person name="Fujiyama A."/>
            <person name="Inagaki F."/>
            <person name="Takami H."/>
        </authorList>
    </citation>
    <scope>NUCLEOTIDE SEQUENCE</scope>
    <source>
        <strain evidence="1">Expedition CK06-06</strain>
    </source>
</reference>
<dbReference type="AlphaFoldDB" id="X0YUZ5"/>
<protein>
    <recommendedName>
        <fullName evidence="2">ROK family protein</fullName>
    </recommendedName>
</protein>
<accession>X0YUZ5</accession>
<name>X0YUZ5_9ZZZZ</name>
<evidence type="ECO:0000313" key="1">
    <source>
        <dbReference type="EMBL" id="GAG50472.1"/>
    </source>
</evidence>